<proteinExistence type="predicted"/>
<dbReference type="Proteomes" id="UP000606172">
    <property type="component" value="Unassembled WGS sequence"/>
</dbReference>
<name>A0A919REX4_9ACTN</name>
<gene>
    <name evidence="1" type="ORF">Ssi02_26830</name>
</gene>
<dbReference type="RefSeq" id="WP_204025289.1">
    <property type="nucleotide sequence ID" value="NZ_BOOW01000016.1"/>
</dbReference>
<reference evidence="1" key="1">
    <citation type="submission" date="2021-01" db="EMBL/GenBank/DDBJ databases">
        <title>Whole genome shotgun sequence of Sinosporangium siamense NBRC 109515.</title>
        <authorList>
            <person name="Komaki H."/>
            <person name="Tamura T."/>
        </authorList>
    </citation>
    <scope>NUCLEOTIDE SEQUENCE</scope>
    <source>
        <strain evidence="1">NBRC 109515</strain>
    </source>
</reference>
<evidence type="ECO:0000313" key="2">
    <source>
        <dbReference type="Proteomes" id="UP000606172"/>
    </source>
</evidence>
<accession>A0A919REX4</accession>
<sequence>MRTLICPYKVTRGVSSRPISNDLTGSGACDWVADRVDARVPDGTLIPVDRLAERRPYYSGKYRQR</sequence>
<dbReference type="AlphaFoldDB" id="A0A919REX4"/>
<comment type="caution">
    <text evidence="1">The sequence shown here is derived from an EMBL/GenBank/DDBJ whole genome shotgun (WGS) entry which is preliminary data.</text>
</comment>
<evidence type="ECO:0000313" key="1">
    <source>
        <dbReference type="EMBL" id="GII92452.1"/>
    </source>
</evidence>
<dbReference type="EMBL" id="BOOW01000016">
    <property type="protein sequence ID" value="GII92452.1"/>
    <property type="molecule type" value="Genomic_DNA"/>
</dbReference>
<organism evidence="1 2">
    <name type="scientific">Sinosporangium siamense</name>
    <dbReference type="NCBI Taxonomy" id="1367973"/>
    <lineage>
        <taxon>Bacteria</taxon>
        <taxon>Bacillati</taxon>
        <taxon>Actinomycetota</taxon>
        <taxon>Actinomycetes</taxon>
        <taxon>Streptosporangiales</taxon>
        <taxon>Streptosporangiaceae</taxon>
        <taxon>Sinosporangium</taxon>
    </lineage>
</organism>
<protein>
    <submittedName>
        <fullName evidence="1">Uncharacterized protein</fullName>
    </submittedName>
</protein>
<keyword evidence="2" id="KW-1185">Reference proteome</keyword>